<gene>
    <name evidence="2" type="ORF">UFOVP1016_3</name>
</gene>
<dbReference type="InterPro" id="IPR056909">
    <property type="entry name" value="SU10_portal"/>
</dbReference>
<feature type="region of interest" description="Disordered" evidence="1">
    <location>
        <begin position="707"/>
        <end position="730"/>
    </location>
</feature>
<feature type="compositionally biased region" description="Low complexity" evidence="1">
    <location>
        <begin position="707"/>
        <end position="716"/>
    </location>
</feature>
<dbReference type="Pfam" id="PF23899">
    <property type="entry name" value="SU10_portal"/>
    <property type="match status" value="1"/>
</dbReference>
<protein>
    <submittedName>
        <fullName evidence="2">Uncharacterized protein</fullName>
    </submittedName>
</protein>
<proteinExistence type="predicted"/>
<evidence type="ECO:0000256" key="1">
    <source>
        <dbReference type="SAM" id="MobiDB-lite"/>
    </source>
</evidence>
<evidence type="ECO:0000313" key="2">
    <source>
        <dbReference type="EMBL" id="CAB4177861.1"/>
    </source>
</evidence>
<name>A0A6J5Q8K1_9CAUD</name>
<accession>A0A6J5Q8K1</accession>
<organism evidence="2">
    <name type="scientific">uncultured Caudovirales phage</name>
    <dbReference type="NCBI Taxonomy" id="2100421"/>
    <lineage>
        <taxon>Viruses</taxon>
        <taxon>Duplodnaviria</taxon>
        <taxon>Heunggongvirae</taxon>
        <taxon>Uroviricota</taxon>
        <taxon>Caudoviricetes</taxon>
        <taxon>Peduoviridae</taxon>
        <taxon>Maltschvirus</taxon>
        <taxon>Maltschvirus maltsch</taxon>
    </lineage>
</organism>
<dbReference type="EMBL" id="LR796963">
    <property type="protein sequence ID" value="CAB4177861.1"/>
    <property type="molecule type" value="Genomic_DNA"/>
</dbReference>
<sequence length="730" mass="81947">MINDLEISTDIASTEQMDDGELQGIITSDLEDAVSYIDSDLSPIRAKGTEYYRGDPFGNEEEGRSQVVAMEVRDTVSAMMPSLMRVFFSTENVVEYIPRGPEDVKGAQQATDYANLIFTSDNNGFMTTYALFKDALVRKCGIAKYWWEEEEKVRIEEYSGLDDQTLQILSQENAEVKIVVSYPDPSISQEMIDQVNAQAMAAGQPAPQVPMIHDVQIKRIVKDGRVRIMAVPPEELVIDRRARSFEDAALIAHRQMLTVADLISMGYDEDEVRDNLTSNDLDSNEEFLARQPLNNITGNNNTTNPMMQRVLYVEAYSRVDYDGDGIPELRKICCMGSGYNIVRNLPASHNPFVDFPCDPEPHTSPLESMSIFDITHDLQEIKSEILRNTLDSLAQSIHPRTAIVEGQVNIDDVLNNETGAVIRMRAPGMVQPFNTPFVGQAAFPMLDYVDQIKEDRTGMSKAAMGLNADALQSSTKAAVAATISASQGRIELTSRILAEGMKKLFKGILFLITTHQDKPRMVRLRNEWVQIDPRAWDNSMDVSINIGLGQGNINERLQGLMMIMQKQEQALSTMGADNPFVTMTQFSRTLRKIVELSGFRDASQYFKDVPEGYMPPQKPERPTPEQVLAQVQAESIQADIQKKAAELELQREKMIRDDDYRRDQLAQDLVLKKYELELKYGVQLSTAELDAQQSMDREALRQQSALMAQAMQQPTQAPVPPINPNSGMVQ</sequence>
<reference evidence="2" key="1">
    <citation type="submission" date="2020-05" db="EMBL/GenBank/DDBJ databases">
        <authorList>
            <person name="Chiriac C."/>
            <person name="Salcher M."/>
            <person name="Ghai R."/>
            <person name="Kavagutti S V."/>
        </authorList>
    </citation>
    <scope>NUCLEOTIDE SEQUENCE</scope>
</reference>